<protein>
    <submittedName>
        <fullName evidence="2">Uncharacterized protein</fullName>
    </submittedName>
</protein>
<evidence type="ECO:0000256" key="1">
    <source>
        <dbReference type="SAM" id="SignalP"/>
    </source>
</evidence>
<evidence type="ECO:0000313" key="2">
    <source>
        <dbReference type="EMBL" id="KAH9642789.1"/>
    </source>
</evidence>
<feature type="chain" id="PRO_5037208001" evidence="1">
    <location>
        <begin position="25"/>
        <end position="189"/>
    </location>
</feature>
<organism evidence="2 3">
    <name type="scientific">Spodoptera exigua</name>
    <name type="common">Beet armyworm</name>
    <name type="synonym">Noctua fulgens</name>
    <dbReference type="NCBI Taxonomy" id="7107"/>
    <lineage>
        <taxon>Eukaryota</taxon>
        <taxon>Metazoa</taxon>
        <taxon>Ecdysozoa</taxon>
        <taxon>Arthropoda</taxon>
        <taxon>Hexapoda</taxon>
        <taxon>Insecta</taxon>
        <taxon>Pterygota</taxon>
        <taxon>Neoptera</taxon>
        <taxon>Endopterygota</taxon>
        <taxon>Lepidoptera</taxon>
        <taxon>Glossata</taxon>
        <taxon>Ditrysia</taxon>
        <taxon>Noctuoidea</taxon>
        <taxon>Noctuidae</taxon>
        <taxon>Amphipyrinae</taxon>
        <taxon>Spodoptera</taxon>
    </lineage>
</organism>
<accession>A0A922MUC3</accession>
<reference evidence="2" key="1">
    <citation type="journal article" date="2021" name="G3 (Bethesda)">
        <title>Genome and transcriptome analysis of the beet armyworm Spodoptera exigua reveals targets for pest control. .</title>
        <authorList>
            <person name="Simon S."/>
            <person name="Breeschoten T."/>
            <person name="Jansen H.J."/>
            <person name="Dirks R.P."/>
            <person name="Schranz M.E."/>
            <person name="Ros V.I.D."/>
        </authorList>
    </citation>
    <scope>NUCLEOTIDE SEQUENCE</scope>
    <source>
        <strain evidence="2">TB_SE_WUR_2020</strain>
    </source>
</reference>
<feature type="signal peptide" evidence="1">
    <location>
        <begin position="1"/>
        <end position="24"/>
    </location>
</feature>
<comment type="caution">
    <text evidence="2">The sequence shown here is derived from an EMBL/GenBank/DDBJ whole genome shotgun (WGS) entry which is preliminary data.</text>
</comment>
<gene>
    <name evidence="2" type="ORF">HF086_010442</name>
</gene>
<sequence length="189" mass="21472">MSFRIIGFGLAVILLGTCTDRVNGECLDDSQIAACDEVFNPENMEETCCAPMEGYIETHNECMRTHSTFEFTCYVSRCVTAKLRYRKTNVIDPEMVKSAFWKYNLFSPETKPLTDEITKNCLDDKYFDYVTSETYCDYNKFELCANVNALMGCQEFYSTPSCEALAENVAICKPVLQDYLDYLNGSGSC</sequence>
<name>A0A922MUC3_SPOEX</name>
<dbReference type="Proteomes" id="UP000814243">
    <property type="component" value="Unassembled WGS sequence"/>
</dbReference>
<dbReference type="EMBL" id="JACEFF010000177">
    <property type="protein sequence ID" value="KAH9642789.1"/>
    <property type="molecule type" value="Genomic_DNA"/>
</dbReference>
<proteinExistence type="predicted"/>
<evidence type="ECO:0000313" key="3">
    <source>
        <dbReference type="Proteomes" id="UP000814243"/>
    </source>
</evidence>
<keyword evidence="1" id="KW-0732">Signal</keyword>
<dbReference type="AlphaFoldDB" id="A0A922MUC3"/>